<accession>A0A7J0DPZ4</accession>
<dbReference type="Proteomes" id="UP000585474">
    <property type="component" value="Unassembled WGS sequence"/>
</dbReference>
<feature type="region of interest" description="Disordered" evidence="1">
    <location>
        <begin position="73"/>
        <end position="141"/>
    </location>
</feature>
<evidence type="ECO:0000256" key="1">
    <source>
        <dbReference type="SAM" id="MobiDB-lite"/>
    </source>
</evidence>
<feature type="compositionally biased region" description="Low complexity" evidence="1">
    <location>
        <begin position="104"/>
        <end position="123"/>
    </location>
</feature>
<gene>
    <name evidence="2" type="ORF">Acr_00g0064180</name>
</gene>
<name>A0A7J0DPZ4_9ERIC</name>
<protein>
    <submittedName>
        <fullName evidence="2">Uncharacterized protein</fullName>
    </submittedName>
</protein>
<evidence type="ECO:0000313" key="2">
    <source>
        <dbReference type="EMBL" id="GFS39655.1"/>
    </source>
</evidence>
<evidence type="ECO:0000313" key="3">
    <source>
        <dbReference type="Proteomes" id="UP000585474"/>
    </source>
</evidence>
<sequence>MSSNGGNNAEGKLVDDVAASGDEGSSNSSSSLSLEAMSESWLLSELRSDGMSKRISLKKLAQKVDESKIVRSSTMSTLSTKGVVIQEKRPSPKRQSQKGRRPCLLLGAKKAKSSATLSAPATKGTKPAVGPREGTSANPPC</sequence>
<proteinExistence type="predicted"/>
<reference evidence="3" key="1">
    <citation type="submission" date="2019-07" db="EMBL/GenBank/DDBJ databases">
        <title>De Novo Assembly of kiwifruit Actinidia rufa.</title>
        <authorList>
            <person name="Sugita-Konishi S."/>
            <person name="Sato K."/>
            <person name="Mori E."/>
            <person name="Abe Y."/>
            <person name="Kisaki G."/>
            <person name="Hamano K."/>
            <person name="Suezawa K."/>
            <person name="Otani M."/>
            <person name="Fukuda T."/>
            <person name="Manabe T."/>
            <person name="Gomi K."/>
            <person name="Tabuchi M."/>
            <person name="Akimitsu K."/>
            <person name="Kataoka I."/>
        </authorList>
    </citation>
    <scope>NUCLEOTIDE SEQUENCE [LARGE SCALE GENOMIC DNA]</scope>
    <source>
        <strain evidence="3">cv. Fuchu</strain>
    </source>
</reference>
<feature type="compositionally biased region" description="Basic residues" evidence="1">
    <location>
        <begin position="91"/>
        <end position="101"/>
    </location>
</feature>
<dbReference type="EMBL" id="BJWL01000335">
    <property type="protein sequence ID" value="GFS39655.1"/>
    <property type="molecule type" value="Genomic_DNA"/>
</dbReference>
<organism evidence="2 3">
    <name type="scientific">Actinidia rufa</name>
    <dbReference type="NCBI Taxonomy" id="165716"/>
    <lineage>
        <taxon>Eukaryota</taxon>
        <taxon>Viridiplantae</taxon>
        <taxon>Streptophyta</taxon>
        <taxon>Embryophyta</taxon>
        <taxon>Tracheophyta</taxon>
        <taxon>Spermatophyta</taxon>
        <taxon>Magnoliopsida</taxon>
        <taxon>eudicotyledons</taxon>
        <taxon>Gunneridae</taxon>
        <taxon>Pentapetalae</taxon>
        <taxon>asterids</taxon>
        <taxon>Ericales</taxon>
        <taxon>Actinidiaceae</taxon>
        <taxon>Actinidia</taxon>
    </lineage>
</organism>
<keyword evidence="3" id="KW-1185">Reference proteome</keyword>
<comment type="caution">
    <text evidence="2">The sequence shown here is derived from an EMBL/GenBank/DDBJ whole genome shotgun (WGS) entry which is preliminary data.</text>
</comment>
<feature type="region of interest" description="Disordered" evidence="1">
    <location>
        <begin position="1"/>
        <end position="34"/>
    </location>
</feature>
<feature type="compositionally biased region" description="Low complexity" evidence="1">
    <location>
        <begin position="23"/>
        <end position="34"/>
    </location>
</feature>
<dbReference type="AlphaFoldDB" id="A0A7J0DPZ4"/>